<reference evidence="4" key="1">
    <citation type="submission" date="2017-02" db="UniProtKB">
        <authorList>
            <consortium name="WormBaseParasite"/>
        </authorList>
    </citation>
    <scope>IDENTIFICATION</scope>
</reference>
<keyword evidence="2" id="KW-0732">Signal</keyword>
<feature type="chain" id="PRO_5005656734" evidence="2">
    <location>
        <begin position="25"/>
        <end position="171"/>
    </location>
</feature>
<dbReference type="AlphaFoldDB" id="A0A0M3HZM4"/>
<dbReference type="Proteomes" id="UP000036681">
    <property type="component" value="Unplaced"/>
</dbReference>
<organism evidence="3 4">
    <name type="scientific">Ascaris lumbricoides</name>
    <name type="common">Giant roundworm</name>
    <dbReference type="NCBI Taxonomy" id="6252"/>
    <lineage>
        <taxon>Eukaryota</taxon>
        <taxon>Metazoa</taxon>
        <taxon>Ecdysozoa</taxon>
        <taxon>Nematoda</taxon>
        <taxon>Chromadorea</taxon>
        <taxon>Rhabditida</taxon>
        <taxon>Spirurina</taxon>
        <taxon>Ascaridomorpha</taxon>
        <taxon>Ascaridoidea</taxon>
        <taxon>Ascarididae</taxon>
        <taxon>Ascaris</taxon>
    </lineage>
</organism>
<name>A0A0M3HZM4_ASCLU</name>
<evidence type="ECO:0000313" key="4">
    <source>
        <dbReference type="WBParaSite" id="ALUE_0000918501-mRNA-1"/>
    </source>
</evidence>
<keyword evidence="1" id="KW-0472">Membrane</keyword>
<evidence type="ECO:0000313" key="3">
    <source>
        <dbReference type="Proteomes" id="UP000036681"/>
    </source>
</evidence>
<dbReference type="WBParaSite" id="ALUE_0000918501-mRNA-1">
    <property type="protein sequence ID" value="ALUE_0000918501-mRNA-1"/>
    <property type="gene ID" value="ALUE_0000918501"/>
</dbReference>
<dbReference type="Gene3D" id="1.20.140.150">
    <property type="match status" value="2"/>
</dbReference>
<feature type="transmembrane region" description="Helical" evidence="1">
    <location>
        <begin position="138"/>
        <end position="159"/>
    </location>
</feature>
<evidence type="ECO:0000256" key="2">
    <source>
        <dbReference type="SAM" id="SignalP"/>
    </source>
</evidence>
<keyword evidence="1" id="KW-1133">Transmembrane helix</keyword>
<evidence type="ECO:0000256" key="1">
    <source>
        <dbReference type="SAM" id="Phobius"/>
    </source>
</evidence>
<proteinExistence type="predicted"/>
<keyword evidence="3" id="KW-1185">Reference proteome</keyword>
<protein>
    <submittedName>
        <fullName evidence="4">Claudin-34</fullName>
    </submittedName>
</protein>
<feature type="signal peptide" evidence="2">
    <location>
        <begin position="1"/>
        <end position="24"/>
    </location>
</feature>
<sequence length="171" mass="19337">MHYSGAHVFAWMLLLIGTGTLIAAIGTDFWSTHRPLESVDVMSMHRGLWKQCTRYLIDTQCVNRFSKFADDVQEVMRIGADVFHGNRAPISNKKLQGMCSGSACIWYAYQNQMGQTLTFSILQPDDLPLYRMHNQLAWSFYLAACGSICQVMSGVFFACTKSRRSSYSHSV</sequence>
<accession>A0A0M3HZM4</accession>
<keyword evidence="1" id="KW-0812">Transmembrane</keyword>